<dbReference type="OrthoDB" id="2536002at2"/>
<dbReference type="Proteomes" id="UP000078454">
    <property type="component" value="Unassembled WGS sequence"/>
</dbReference>
<dbReference type="InterPro" id="IPR036514">
    <property type="entry name" value="SGNH_hydro_sf"/>
</dbReference>
<feature type="domain" description="SGNH hydrolase-type esterase" evidence="1">
    <location>
        <begin position="162"/>
        <end position="321"/>
    </location>
</feature>
<gene>
    <name evidence="2" type="ORF">A8708_29850</name>
</gene>
<dbReference type="AlphaFoldDB" id="A0A198AIN3"/>
<reference evidence="2 3" key="1">
    <citation type="submission" date="2016-05" db="EMBL/GenBank/DDBJ databases">
        <title>Paenibacillus sp. 1ZS3-15 nov., isolated from the rhizosphere soil.</title>
        <authorList>
            <person name="Zhang X.X."/>
            <person name="Zhang J."/>
        </authorList>
    </citation>
    <scope>NUCLEOTIDE SEQUENCE [LARGE SCALE GENOMIC DNA]</scope>
    <source>
        <strain evidence="2 3">1ZS3-15</strain>
    </source>
</reference>
<dbReference type="InterPro" id="IPR013830">
    <property type="entry name" value="SGNH_hydro"/>
</dbReference>
<proteinExistence type="predicted"/>
<evidence type="ECO:0000313" key="2">
    <source>
        <dbReference type="EMBL" id="OAS21097.1"/>
    </source>
</evidence>
<dbReference type="Pfam" id="PF13472">
    <property type="entry name" value="Lipase_GDSL_2"/>
    <property type="match status" value="1"/>
</dbReference>
<evidence type="ECO:0000259" key="1">
    <source>
        <dbReference type="Pfam" id="PF13472"/>
    </source>
</evidence>
<dbReference type="STRING" id="1850517.A8708_29850"/>
<keyword evidence="3" id="KW-1185">Reference proteome</keyword>
<organism evidence="2 3">
    <name type="scientific">Paenibacillus oryzisoli</name>
    <dbReference type="NCBI Taxonomy" id="1850517"/>
    <lineage>
        <taxon>Bacteria</taxon>
        <taxon>Bacillati</taxon>
        <taxon>Bacillota</taxon>
        <taxon>Bacilli</taxon>
        <taxon>Bacillales</taxon>
        <taxon>Paenibacillaceae</taxon>
        <taxon>Paenibacillus</taxon>
    </lineage>
</organism>
<dbReference type="EMBL" id="LYPB01000049">
    <property type="protein sequence ID" value="OAS21097.1"/>
    <property type="molecule type" value="Genomic_DNA"/>
</dbReference>
<dbReference type="Gene3D" id="3.40.50.1110">
    <property type="entry name" value="SGNH hydrolase"/>
    <property type="match status" value="1"/>
</dbReference>
<dbReference type="RefSeq" id="WP_068662674.1">
    <property type="nucleotide sequence ID" value="NZ_LYPB01000049.1"/>
</dbReference>
<sequence>MLYPLKEPKVELHHVTEGVEDEIKGLRLCRIPEKLRLTLNEFAQRNAQSTAGSEIRFRMIGDRAEIGLWWEPHLETPITTMASLVIGDLQAEIYYVQRGYNRIVIKRYELLPELEMIPLQTAYDRQLYRLVLPYQGKVYLSSVEGEVEPPYSLKIPGSSYLAYGSSITHGASAWSPTGTYAFRLAQLLGLELRNFGLAGGAKLEPQMADYLMELKGWEIATVELGINVVYDWTAEAFRDALDMFLNRLVAGLGERKVFVTDMFWFAMDASGDPKADLFRAIVQQAVSMRNHSGMIGIPGRDLLEPENQTLDLVHPSQAGMEQIAQRLYAAISGHL</sequence>
<protein>
    <recommendedName>
        <fullName evidence="1">SGNH hydrolase-type esterase domain-containing protein</fullName>
    </recommendedName>
</protein>
<accession>A0A198AIN3</accession>
<evidence type="ECO:0000313" key="3">
    <source>
        <dbReference type="Proteomes" id="UP000078454"/>
    </source>
</evidence>
<comment type="caution">
    <text evidence="2">The sequence shown here is derived from an EMBL/GenBank/DDBJ whole genome shotgun (WGS) entry which is preliminary data.</text>
</comment>
<name>A0A198AIN3_9BACL</name>
<dbReference type="SUPFAM" id="SSF52266">
    <property type="entry name" value="SGNH hydrolase"/>
    <property type="match status" value="1"/>
</dbReference>